<dbReference type="InterPro" id="IPR011055">
    <property type="entry name" value="Dup_hybrid_motif"/>
</dbReference>
<dbReference type="Pfam" id="PF00358">
    <property type="entry name" value="PTS_EIIA_1"/>
    <property type="match status" value="1"/>
</dbReference>
<keyword evidence="4" id="KW-0808">Transferase</keyword>
<comment type="caution">
    <text evidence="8">The sequence shown here is derived from an EMBL/GenBank/DDBJ whole genome shotgun (WGS) entry which is preliminary data.</text>
</comment>
<dbReference type="AlphaFoldDB" id="A0A2N0XA55"/>
<dbReference type="PANTHER" id="PTHR45008">
    <property type="entry name" value="PTS SYSTEM GLUCOSE-SPECIFIC EIIA COMPONENT"/>
    <property type="match status" value="1"/>
</dbReference>
<keyword evidence="5" id="KW-0598">Phosphotransferase system</keyword>
<dbReference type="PROSITE" id="PS00371">
    <property type="entry name" value="PTS_EIIA_TYPE_1_HIS"/>
    <property type="match status" value="1"/>
</dbReference>
<evidence type="ECO:0000256" key="6">
    <source>
        <dbReference type="ARBA" id="ARBA00022777"/>
    </source>
</evidence>
<evidence type="ECO:0000256" key="1">
    <source>
        <dbReference type="ARBA" id="ARBA00004496"/>
    </source>
</evidence>
<dbReference type="SUPFAM" id="SSF51261">
    <property type="entry name" value="Duplicated hybrid motif"/>
    <property type="match status" value="1"/>
</dbReference>
<organism evidence="8 9">
    <name type="scientific">Corynebacterium mastitidis</name>
    <dbReference type="NCBI Taxonomy" id="161890"/>
    <lineage>
        <taxon>Bacteria</taxon>
        <taxon>Bacillati</taxon>
        <taxon>Actinomycetota</taxon>
        <taxon>Actinomycetes</taxon>
        <taxon>Mycobacteriales</taxon>
        <taxon>Corynebacteriaceae</taxon>
        <taxon>Corynebacterium</taxon>
    </lineage>
</organism>
<dbReference type="InterPro" id="IPR050890">
    <property type="entry name" value="PTS_EIIA_component"/>
</dbReference>
<dbReference type="PANTHER" id="PTHR45008:SF1">
    <property type="entry name" value="PTS SYSTEM GLUCOSE-SPECIFIC EIIA COMPONENT"/>
    <property type="match status" value="1"/>
</dbReference>
<reference evidence="8 9" key="1">
    <citation type="submission" date="2017-12" db="EMBL/GenBank/DDBJ databases">
        <title>Corynebacterium mastitidis 16-1433 Genome.</title>
        <authorList>
            <person name="Gulvik C.A."/>
        </authorList>
    </citation>
    <scope>NUCLEOTIDE SEQUENCE [LARGE SCALE GENOMIC DNA]</scope>
    <source>
        <strain evidence="8 9">16-1433</strain>
    </source>
</reference>
<evidence type="ECO:0000313" key="8">
    <source>
        <dbReference type="EMBL" id="PKF69588.1"/>
    </source>
</evidence>
<evidence type="ECO:0000256" key="3">
    <source>
        <dbReference type="ARBA" id="ARBA00022597"/>
    </source>
</evidence>
<feature type="domain" description="PTS EIIA type-1" evidence="7">
    <location>
        <begin position="23"/>
        <end position="128"/>
    </location>
</feature>
<keyword evidence="3 8" id="KW-0762">Sugar transport</keyword>
<gene>
    <name evidence="8" type="ORF">CXB45_01420</name>
</gene>
<comment type="subcellular location">
    <subcellularLocation>
        <location evidence="1">Cytoplasm</location>
    </subcellularLocation>
</comment>
<evidence type="ECO:0000256" key="2">
    <source>
        <dbReference type="ARBA" id="ARBA00022448"/>
    </source>
</evidence>
<dbReference type="Proteomes" id="UP000233249">
    <property type="component" value="Unassembled WGS sequence"/>
</dbReference>
<dbReference type="PROSITE" id="PS51093">
    <property type="entry name" value="PTS_EIIA_TYPE_1"/>
    <property type="match status" value="1"/>
</dbReference>
<evidence type="ECO:0000313" key="9">
    <source>
        <dbReference type="Proteomes" id="UP000233249"/>
    </source>
</evidence>
<dbReference type="GO" id="GO:0016301">
    <property type="term" value="F:kinase activity"/>
    <property type="evidence" value="ECO:0007669"/>
    <property type="project" value="UniProtKB-KW"/>
</dbReference>
<protein>
    <submittedName>
        <fullName evidence="8">PTS glucose transporter subunit IIA</fullName>
    </submittedName>
</protein>
<dbReference type="Gene3D" id="2.70.70.10">
    <property type="entry name" value="Glucose Permease (Domain IIA)"/>
    <property type="match status" value="1"/>
</dbReference>
<dbReference type="EMBL" id="PJAF01000002">
    <property type="protein sequence ID" value="PKF69588.1"/>
    <property type="molecule type" value="Genomic_DNA"/>
</dbReference>
<dbReference type="STRING" id="1121365.GCA_000375365_01857"/>
<evidence type="ECO:0000259" key="7">
    <source>
        <dbReference type="PROSITE" id="PS51093"/>
    </source>
</evidence>
<evidence type="ECO:0000256" key="5">
    <source>
        <dbReference type="ARBA" id="ARBA00022683"/>
    </source>
</evidence>
<evidence type="ECO:0000256" key="4">
    <source>
        <dbReference type="ARBA" id="ARBA00022679"/>
    </source>
</evidence>
<sequence>MGEAREVGAPLAGAVIPLSEVNDEVFASGMVGRGVAVVPQATGRIEVVAPLGGTLKQVLPHAFIVMDEAGAGILVHVGIDTVELGGTGFEVHKAKGDEVRAGEPVVTIDAPAIAAAGYDLTCPVVAMAGEMGEPLAAGEVERGQALYRVR</sequence>
<dbReference type="InterPro" id="IPR001127">
    <property type="entry name" value="PTS_EIIA_1_perm"/>
</dbReference>
<dbReference type="GO" id="GO:0009401">
    <property type="term" value="P:phosphoenolpyruvate-dependent sugar phosphotransferase system"/>
    <property type="evidence" value="ECO:0007669"/>
    <property type="project" value="UniProtKB-KW"/>
</dbReference>
<proteinExistence type="predicted"/>
<name>A0A2N0XA55_9CORY</name>
<keyword evidence="2" id="KW-0813">Transport</keyword>
<dbReference type="GO" id="GO:0005737">
    <property type="term" value="C:cytoplasm"/>
    <property type="evidence" value="ECO:0007669"/>
    <property type="project" value="UniProtKB-SubCell"/>
</dbReference>
<keyword evidence="6" id="KW-0418">Kinase</keyword>
<accession>A0A2N0XA55</accession>
<dbReference type="NCBIfam" id="TIGR00830">
    <property type="entry name" value="PTBA"/>
    <property type="match status" value="1"/>
</dbReference>
<dbReference type="OrthoDB" id="9797715at2"/>